<name>A0AA36HBD6_CYLNA</name>
<gene>
    <name evidence="3" type="ORF">CYNAS_LOCUS19455</name>
</gene>
<dbReference type="SUPFAM" id="SSF50494">
    <property type="entry name" value="Trypsin-like serine proteases"/>
    <property type="match status" value="1"/>
</dbReference>
<dbReference type="EMBL" id="CATQJL010000316">
    <property type="protein sequence ID" value="CAJ0607472.1"/>
    <property type="molecule type" value="Genomic_DNA"/>
</dbReference>
<organism evidence="3 4">
    <name type="scientific">Cylicocyclus nassatus</name>
    <name type="common">Nematode worm</name>
    <dbReference type="NCBI Taxonomy" id="53992"/>
    <lineage>
        <taxon>Eukaryota</taxon>
        <taxon>Metazoa</taxon>
        <taxon>Ecdysozoa</taxon>
        <taxon>Nematoda</taxon>
        <taxon>Chromadorea</taxon>
        <taxon>Rhabditida</taxon>
        <taxon>Rhabditina</taxon>
        <taxon>Rhabditomorpha</taxon>
        <taxon>Strongyloidea</taxon>
        <taxon>Strongylidae</taxon>
        <taxon>Cylicocyclus</taxon>
    </lineage>
</organism>
<evidence type="ECO:0000256" key="1">
    <source>
        <dbReference type="ARBA" id="ARBA00023157"/>
    </source>
</evidence>
<protein>
    <recommendedName>
        <fullName evidence="2">Peptidase S1 domain-containing protein</fullName>
    </recommendedName>
</protein>
<dbReference type="PANTHER" id="PTHR24253">
    <property type="entry name" value="TRANSMEMBRANE PROTEASE SERINE"/>
    <property type="match status" value="1"/>
</dbReference>
<dbReference type="AlphaFoldDB" id="A0AA36HBD6"/>
<dbReference type="PROSITE" id="PS50240">
    <property type="entry name" value="TRYPSIN_DOM"/>
    <property type="match status" value="1"/>
</dbReference>
<evidence type="ECO:0000313" key="4">
    <source>
        <dbReference type="Proteomes" id="UP001176961"/>
    </source>
</evidence>
<dbReference type="PROSITE" id="PS00134">
    <property type="entry name" value="TRYPSIN_HIS"/>
    <property type="match status" value="1"/>
</dbReference>
<proteinExistence type="predicted"/>
<reference evidence="3" key="1">
    <citation type="submission" date="2023-07" db="EMBL/GenBank/DDBJ databases">
        <authorList>
            <consortium name="CYATHOMIX"/>
        </authorList>
    </citation>
    <scope>NUCLEOTIDE SEQUENCE</scope>
    <source>
        <strain evidence="3">N/A</strain>
    </source>
</reference>
<feature type="domain" description="Peptidase S1" evidence="2">
    <location>
        <begin position="115"/>
        <end position="378"/>
    </location>
</feature>
<comment type="caution">
    <text evidence="3">The sequence shown here is derived from an EMBL/GenBank/DDBJ whole genome shotgun (WGS) entry which is preliminary data.</text>
</comment>
<dbReference type="GO" id="GO:0004252">
    <property type="term" value="F:serine-type endopeptidase activity"/>
    <property type="evidence" value="ECO:0007669"/>
    <property type="project" value="InterPro"/>
</dbReference>
<dbReference type="InterPro" id="IPR009003">
    <property type="entry name" value="Peptidase_S1_PA"/>
</dbReference>
<evidence type="ECO:0000259" key="2">
    <source>
        <dbReference type="PROSITE" id="PS50240"/>
    </source>
</evidence>
<dbReference type="GO" id="GO:0006508">
    <property type="term" value="P:proteolysis"/>
    <property type="evidence" value="ECO:0007669"/>
    <property type="project" value="InterPro"/>
</dbReference>
<dbReference type="PANTHER" id="PTHR24253:SF153">
    <property type="entry name" value="SERINE PROTEASE HEPSIN"/>
    <property type="match status" value="1"/>
</dbReference>
<dbReference type="Gene3D" id="2.40.10.10">
    <property type="entry name" value="Trypsin-like serine proteases"/>
    <property type="match status" value="1"/>
</dbReference>
<keyword evidence="4" id="KW-1185">Reference proteome</keyword>
<dbReference type="InterPro" id="IPR018114">
    <property type="entry name" value="TRYPSIN_HIS"/>
</dbReference>
<dbReference type="PRINTS" id="PR00722">
    <property type="entry name" value="CHYMOTRYPSIN"/>
</dbReference>
<keyword evidence="1" id="KW-1015">Disulfide bond</keyword>
<dbReference type="Proteomes" id="UP001176961">
    <property type="component" value="Unassembled WGS sequence"/>
</dbReference>
<dbReference type="Pfam" id="PF00089">
    <property type="entry name" value="Trypsin"/>
    <property type="match status" value="1"/>
</dbReference>
<sequence>MDHETYIKSRSEFFYMFHNHASRFGSKSDTMRIFAWLLIILHITSGREYDAYDAHNCGKSQINAARNSVKMGARQSFTADAHSNNANIGSSSASQELDDNVVDDEDKDDFMQEKIMGGRRAERGELPWAILLHIKGTCAGTLISRRHVITAAHCFRAPGIKNQCSTSDMLSPDFVLDNTKVFIGGTCSSAGRFGCIRSDIGRVYKIARAFYEDYFKFGCKGTHDIAILELAEDVPETINHVCLPFMHKVEELEDPYLKLRVFGWGRDPLNHNNNLSPYLQITELGAKLPKSVCNKTNKLKAKDAFCLKSGQQQWCKGDSGGGVTATIRGRDYLMGVAMRGPRCNVVARNVKGIFNPKVAIDIMYYKKMIETWIRASRKFKIVNTRRS</sequence>
<evidence type="ECO:0000313" key="3">
    <source>
        <dbReference type="EMBL" id="CAJ0607472.1"/>
    </source>
</evidence>
<dbReference type="InterPro" id="IPR043504">
    <property type="entry name" value="Peptidase_S1_PA_chymotrypsin"/>
</dbReference>
<dbReference type="InterPro" id="IPR001314">
    <property type="entry name" value="Peptidase_S1A"/>
</dbReference>
<accession>A0AA36HBD6</accession>
<dbReference type="InterPro" id="IPR001254">
    <property type="entry name" value="Trypsin_dom"/>
</dbReference>
<dbReference type="SMART" id="SM00020">
    <property type="entry name" value="Tryp_SPc"/>
    <property type="match status" value="1"/>
</dbReference>